<name>A0ABQ7GKU7_DUNSA</name>
<reference evidence="1" key="1">
    <citation type="submission" date="2017-08" db="EMBL/GenBank/DDBJ databases">
        <authorList>
            <person name="Polle J.E."/>
            <person name="Barry K."/>
            <person name="Cushman J."/>
            <person name="Schmutz J."/>
            <person name="Tran D."/>
            <person name="Hathwaick L.T."/>
            <person name="Yim W.C."/>
            <person name="Jenkins J."/>
            <person name="Mckie-Krisberg Z.M."/>
            <person name="Prochnik S."/>
            <person name="Lindquist E."/>
            <person name="Dockter R.B."/>
            <person name="Adam C."/>
            <person name="Molina H."/>
            <person name="Bunkerborg J."/>
            <person name="Jin E."/>
            <person name="Buchheim M."/>
            <person name="Magnuson J."/>
        </authorList>
    </citation>
    <scope>NUCLEOTIDE SEQUENCE</scope>
    <source>
        <strain evidence="1">CCAP 19/18</strain>
    </source>
</reference>
<proteinExistence type="predicted"/>
<evidence type="ECO:0000313" key="2">
    <source>
        <dbReference type="Proteomes" id="UP000815325"/>
    </source>
</evidence>
<gene>
    <name evidence="1" type="ORF">DUNSADRAFT_7719</name>
</gene>
<evidence type="ECO:0000313" key="1">
    <source>
        <dbReference type="EMBL" id="KAF5835230.1"/>
    </source>
</evidence>
<sequence>MSNMPDVAGQLFTTTHRNVKLAGKEPPSQNTQGVGSCFDTTMLSPTRPGAHKPVHLQNGEMPYWSKSTLEYR</sequence>
<comment type="caution">
    <text evidence="1">The sequence shown here is derived from an EMBL/GenBank/DDBJ whole genome shotgun (WGS) entry which is preliminary data.</text>
</comment>
<dbReference type="EMBL" id="MU069716">
    <property type="protein sequence ID" value="KAF5835230.1"/>
    <property type="molecule type" value="Genomic_DNA"/>
</dbReference>
<keyword evidence="2" id="KW-1185">Reference proteome</keyword>
<organism evidence="1 2">
    <name type="scientific">Dunaliella salina</name>
    <name type="common">Green alga</name>
    <name type="synonym">Protococcus salinus</name>
    <dbReference type="NCBI Taxonomy" id="3046"/>
    <lineage>
        <taxon>Eukaryota</taxon>
        <taxon>Viridiplantae</taxon>
        <taxon>Chlorophyta</taxon>
        <taxon>core chlorophytes</taxon>
        <taxon>Chlorophyceae</taxon>
        <taxon>CS clade</taxon>
        <taxon>Chlamydomonadales</taxon>
        <taxon>Dunaliellaceae</taxon>
        <taxon>Dunaliella</taxon>
    </lineage>
</organism>
<accession>A0ABQ7GKU7</accession>
<protein>
    <recommendedName>
        <fullName evidence="3">Encoded protein</fullName>
    </recommendedName>
</protein>
<dbReference type="Proteomes" id="UP000815325">
    <property type="component" value="Unassembled WGS sequence"/>
</dbReference>
<evidence type="ECO:0008006" key="3">
    <source>
        <dbReference type="Google" id="ProtNLM"/>
    </source>
</evidence>